<name>A0A919DID5_9ACTN</name>
<evidence type="ECO:0000313" key="7">
    <source>
        <dbReference type="Proteomes" id="UP000608024"/>
    </source>
</evidence>
<dbReference type="SUPFAM" id="SSF53850">
    <property type="entry name" value="Periplasmic binding protein-like II"/>
    <property type="match status" value="1"/>
</dbReference>
<dbReference type="Proteomes" id="UP000608024">
    <property type="component" value="Unassembled WGS sequence"/>
</dbReference>
<comment type="caution">
    <text evidence="6">The sequence shown here is derived from an EMBL/GenBank/DDBJ whole genome shotgun (WGS) entry which is preliminary data.</text>
</comment>
<evidence type="ECO:0000256" key="3">
    <source>
        <dbReference type="ARBA" id="ARBA00023125"/>
    </source>
</evidence>
<keyword evidence="3" id="KW-0238">DNA-binding</keyword>
<dbReference type="PROSITE" id="PS50931">
    <property type="entry name" value="HTH_LYSR"/>
    <property type="match status" value="1"/>
</dbReference>
<dbReference type="GO" id="GO:0032993">
    <property type="term" value="C:protein-DNA complex"/>
    <property type="evidence" value="ECO:0007669"/>
    <property type="project" value="TreeGrafter"/>
</dbReference>
<dbReference type="EMBL" id="BNBT01000016">
    <property type="protein sequence ID" value="GHE47664.1"/>
    <property type="molecule type" value="Genomic_DNA"/>
</dbReference>
<keyword evidence="2" id="KW-0805">Transcription regulation</keyword>
<evidence type="ECO:0000256" key="1">
    <source>
        <dbReference type="ARBA" id="ARBA00009437"/>
    </source>
</evidence>
<dbReference type="Pfam" id="PF00126">
    <property type="entry name" value="HTH_1"/>
    <property type="match status" value="1"/>
</dbReference>
<dbReference type="InterPro" id="IPR036390">
    <property type="entry name" value="WH_DNA-bd_sf"/>
</dbReference>
<evidence type="ECO:0000256" key="2">
    <source>
        <dbReference type="ARBA" id="ARBA00023015"/>
    </source>
</evidence>
<proteinExistence type="inferred from homology"/>
<dbReference type="GO" id="GO:0003700">
    <property type="term" value="F:DNA-binding transcription factor activity"/>
    <property type="evidence" value="ECO:0007669"/>
    <property type="project" value="InterPro"/>
</dbReference>
<reference evidence="6" key="1">
    <citation type="journal article" date="2014" name="Int. J. Syst. Evol. Microbiol.">
        <title>Complete genome sequence of Corynebacterium casei LMG S-19264T (=DSM 44701T), isolated from a smear-ripened cheese.</title>
        <authorList>
            <consortium name="US DOE Joint Genome Institute (JGI-PGF)"/>
            <person name="Walter F."/>
            <person name="Albersmeier A."/>
            <person name="Kalinowski J."/>
            <person name="Ruckert C."/>
        </authorList>
    </citation>
    <scope>NUCLEOTIDE SEQUENCE</scope>
    <source>
        <strain evidence="6">JCM 4784</strain>
    </source>
</reference>
<evidence type="ECO:0000259" key="5">
    <source>
        <dbReference type="PROSITE" id="PS50931"/>
    </source>
</evidence>
<organism evidence="6 7">
    <name type="scientific">Streptomyces longispororuber</name>
    <dbReference type="NCBI Taxonomy" id="68230"/>
    <lineage>
        <taxon>Bacteria</taxon>
        <taxon>Bacillati</taxon>
        <taxon>Actinomycetota</taxon>
        <taxon>Actinomycetes</taxon>
        <taxon>Kitasatosporales</taxon>
        <taxon>Streptomycetaceae</taxon>
        <taxon>Streptomyces</taxon>
    </lineage>
</organism>
<dbReference type="Gene3D" id="3.40.190.290">
    <property type="match status" value="1"/>
</dbReference>
<dbReference type="InterPro" id="IPR036388">
    <property type="entry name" value="WH-like_DNA-bd_sf"/>
</dbReference>
<gene>
    <name evidence="6" type="ORF">GCM10018785_16540</name>
</gene>
<protein>
    <recommendedName>
        <fullName evidence="5">HTH lysR-type domain-containing protein</fullName>
    </recommendedName>
</protein>
<accession>A0A919DID5</accession>
<dbReference type="FunFam" id="1.10.10.10:FF:000001">
    <property type="entry name" value="LysR family transcriptional regulator"/>
    <property type="match status" value="1"/>
</dbReference>
<dbReference type="PANTHER" id="PTHR30346">
    <property type="entry name" value="TRANSCRIPTIONAL DUAL REGULATOR HCAR-RELATED"/>
    <property type="match status" value="1"/>
</dbReference>
<keyword evidence="7" id="KW-1185">Reference proteome</keyword>
<dbReference type="Gene3D" id="1.10.10.10">
    <property type="entry name" value="Winged helix-like DNA-binding domain superfamily/Winged helix DNA-binding domain"/>
    <property type="match status" value="1"/>
</dbReference>
<dbReference type="PRINTS" id="PR00039">
    <property type="entry name" value="HTHLYSR"/>
</dbReference>
<dbReference type="Pfam" id="PF03466">
    <property type="entry name" value="LysR_substrate"/>
    <property type="match status" value="1"/>
</dbReference>
<evidence type="ECO:0000313" key="6">
    <source>
        <dbReference type="EMBL" id="GHE47664.1"/>
    </source>
</evidence>
<reference evidence="6" key="2">
    <citation type="submission" date="2020-09" db="EMBL/GenBank/DDBJ databases">
        <authorList>
            <person name="Sun Q."/>
            <person name="Ohkuma M."/>
        </authorList>
    </citation>
    <scope>NUCLEOTIDE SEQUENCE</scope>
    <source>
        <strain evidence="6">JCM 4784</strain>
    </source>
</reference>
<evidence type="ECO:0000256" key="4">
    <source>
        <dbReference type="ARBA" id="ARBA00023163"/>
    </source>
</evidence>
<dbReference type="AlphaFoldDB" id="A0A919DID5"/>
<dbReference type="InterPro" id="IPR000847">
    <property type="entry name" value="LysR_HTH_N"/>
</dbReference>
<dbReference type="PANTHER" id="PTHR30346:SF0">
    <property type="entry name" value="HCA OPERON TRANSCRIPTIONAL ACTIVATOR HCAR"/>
    <property type="match status" value="1"/>
</dbReference>
<dbReference type="GO" id="GO:0003677">
    <property type="term" value="F:DNA binding"/>
    <property type="evidence" value="ECO:0007669"/>
    <property type="project" value="UniProtKB-KW"/>
</dbReference>
<feature type="domain" description="HTH lysR-type" evidence="5">
    <location>
        <begin position="1"/>
        <end position="53"/>
    </location>
</feature>
<comment type="similarity">
    <text evidence="1">Belongs to the LysR transcriptional regulatory family.</text>
</comment>
<keyword evidence="4" id="KW-0804">Transcription</keyword>
<sequence length="293" mass="31794">MRYFVAVAEQGSFTRAALALHVSQPTLSQQIRDLERELGVTLLSRGPGGVRPSRAGEVYYERIRLVLAAVDDAARAARRAADGPARLSVGIGVPLPRDVHLPVLSAFAAAHPEVRVAWRELTITDFDTPLTSGEVDVALIRMPLDPERLVWEPLLAEPRGLAVPPGHRLHGRDGATLADVIEEPLPHVAPAVPDGMRRWWQMYAQRNGEAPEFVGEPVSSPYEIFTSVVLHHVVCPGPFAFRTTPLPAGVRILPLTGLPGALVVAARRREDHRELPAAFCALAAELARGLTAH</sequence>
<dbReference type="InterPro" id="IPR005119">
    <property type="entry name" value="LysR_subst-bd"/>
</dbReference>
<dbReference type="SUPFAM" id="SSF46785">
    <property type="entry name" value="Winged helix' DNA-binding domain"/>
    <property type="match status" value="1"/>
</dbReference>